<dbReference type="FunFam" id="1.10.10.2830:FF:000001">
    <property type="entry name" value="Chromosome partitioning protein ParB"/>
    <property type="match status" value="1"/>
</dbReference>
<dbReference type="PANTHER" id="PTHR33375">
    <property type="entry name" value="CHROMOSOME-PARTITIONING PROTEIN PARB-RELATED"/>
    <property type="match status" value="1"/>
</dbReference>
<dbReference type="SUPFAM" id="SSF110849">
    <property type="entry name" value="ParB/Sulfiredoxin"/>
    <property type="match status" value="1"/>
</dbReference>
<dbReference type="Gene3D" id="1.10.10.2830">
    <property type="match status" value="1"/>
</dbReference>
<keyword evidence="4" id="KW-0238">DNA-binding</keyword>
<dbReference type="PANTHER" id="PTHR33375:SF1">
    <property type="entry name" value="CHROMOSOME-PARTITIONING PROTEIN PARB-RELATED"/>
    <property type="match status" value="1"/>
</dbReference>
<dbReference type="Pfam" id="PF17762">
    <property type="entry name" value="HTH_ParB"/>
    <property type="match status" value="1"/>
</dbReference>
<dbReference type="EMBL" id="CP014924">
    <property type="protein sequence ID" value="ANZ65968.1"/>
    <property type="molecule type" value="Genomic_DNA"/>
</dbReference>
<dbReference type="InterPro" id="IPR003115">
    <property type="entry name" value="ParB_N"/>
</dbReference>
<dbReference type="AlphaFoldDB" id="A0A1B2IVC1"/>
<evidence type="ECO:0000313" key="7">
    <source>
        <dbReference type="Proteomes" id="UP000093267"/>
    </source>
</evidence>
<evidence type="ECO:0000256" key="3">
    <source>
        <dbReference type="ARBA" id="ARBA00022829"/>
    </source>
</evidence>
<dbReference type="InterPro" id="IPR004437">
    <property type="entry name" value="ParB/RepB/Spo0J"/>
</dbReference>
<dbReference type="Gene3D" id="3.90.1530.30">
    <property type="match status" value="1"/>
</dbReference>
<organism evidence="6 7">
    <name type="scientific">Secundilactobacillus paracollinoides</name>
    <dbReference type="NCBI Taxonomy" id="240427"/>
    <lineage>
        <taxon>Bacteria</taxon>
        <taxon>Bacillati</taxon>
        <taxon>Bacillota</taxon>
        <taxon>Bacilli</taxon>
        <taxon>Lactobacillales</taxon>
        <taxon>Lactobacillaceae</taxon>
        <taxon>Secundilactobacillus</taxon>
    </lineage>
</organism>
<dbReference type="GO" id="GO:0045881">
    <property type="term" value="P:positive regulation of sporulation resulting in formation of a cellular spore"/>
    <property type="evidence" value="ECO:0007669"/>
    <property type="project" value="TreeGrafter"/>
</dbReference>
<dbReference type="InterPro" id="IPR041468">
    <property type="entry name" value="HTH_ParB/Spo0J"/>
</dbReference>
<dbReference type="FunFam" id="3.90.1530.30:FF:000001">
    <property type="entry name" value="Chromosome partitioning protein ParB"/>
    <property type="match status" value="1"/>
</dbReference>
<evidence type="ECO:0000256" key="2">
    <source>
        <dbReference type="ARBA" id="ARBA00006295"/>
    </source>
</evidence>
<accession>A0A1B2IVC1</accession>
<reference evidence="6 7" key="1">
    <citation type="submission" date="2016-03" db="EMBL/GenBank/DDBJ databases">
        <title>Pediococcus and Lactobacillus from brewery environment - whole genome sequencing and assembly.</title>
        <authorList>
            <person name="Behr J."/>
            <person name="Geissler A.J."/>
            <person name="Vogel R.F."/>
        </authorList>
    </citation>
    <scope>NUCLEOTIDE SEQUENCE [LARGE SCALE GENOMIC DNA]</scope>
    <source>
        <strain evidence="6 7">TMW 1.1995</strain>
    </source>
</reference>
<dbReference type="Proteomes" id="UP000093267">
    <property type="component" value="Chromosome"/>
</dbReference>
<dbReference type="GO" id="GO:0007059">
    <property type="term" value="P:chromosome segregation"/>
    <property type="evidence" value="ECO:0007669"/>
    <property type="project" value="UniProtKB-KW"/>
</dbReference>
<keyword evidence="7" id="KW-1185">Reference proteome</keyword>
<gene>
    <name evidence="6" type="ORF">AYR63_01640</name>
</gene>
<dbReference type="GO" id="GO:0003677">
    <property type="term" value="F:DNA binding"/>
    <property type="evidence" value="ECO:0007669"/>
    <property type="project" value="UniProtKB-KW"/>
</dbReference>
<evidence type="ECO:0000256" key="1">
    <source>
        <dbReference type="ARBA" id="ARBA00004453"/>
    </source>
</evidence>
<sequence length="292" mass="33130">MANKNNKGLGRGIEALFADNSVDPEAETVVDIKLDQIRPNPYQPRQKFDTAALKDLARSIEKSGVFQPIIVRQPDPEVTRYEILAGERRFRASKMVKNDTIPAIVREVSKSQMMEIAVLENLQREDLTPLEEAEAYEMLMTNLKLTQNEVSKRLGKSRPYIANYLRLLGLPKQVKELLQKKRLSMGQARTLLSLKDRSHMVSLANRAADGKMTVRTLESIVDKMNGQVAEKPKKHTKQKSPYLRAGENAMQEKFGTQVSISESKEGQGRIEIEYLSDDDLNRILDILDVHLD</sequence>
<evidence type="ECO:0000256" key="4">
    <source>
        <dbReference type="ARBA" id="ARBA00023125"/>
    </source>
</evidence>
<keyword evidence="3" id="KW-0159">Chromosome partition</keyword>
<dbReference type="InterPro" id="IPR050336">
    <property type="entry name" value="Chromosome_partition/occlusion"/>
</dbReference>
<dbReference type="Pfam" id="PF02195">
    <property type="entry name" value="ParB_N"/>
    <property type="match status" value="1"/>
</dbReference>
<feature type="domain" description="ParB-like N-terminal" evidence="5">
    <location>
        <begin position="30"/>
        <end position="122"/>
    </location>
</feature>
<dbReference type="OrthoDB" id="9802051at2"/>
<dbReference type="SUPFAM" id="SSF109709">
    <property type="entry name" value="KorB DNA-binding domain-like"/>
    <property type="match status" value="1"/>
</dbReference>
<protein>
    <submittedName>
        <fullName evidence="6">Chromosome partitioning protein ParB</fullName>
    </submittedName>
</protein>
<dbReference type="InterPro" id="IPR057240">
    <property type="entry name" value="ParB_dimer_C"/>
</dbReference>
<proteinExistence type="inferred from homology"/>
<comment type="similarity">
    <text evidence="2">Belongs to the ParB family.</text>
</comment>
<dbReference type="SMART" id="SM00470">
    <property type="entry name" value="ParB"/>
    <property type="match status" value="1"/>
</dbReference>
<dbReference type="GO" id="GO:0005694">
    <property type="term" value="C:chromosome"/>
    <property type="evidence" value="ECO:0007669"/>
    <property type="project" value="TreeGrafter"/>
</dbReference>
<dbReference type="Pfam" id="PF23552">
    <property type="entry name" value="ParB_C"/>
    <property type="match status" value="1"/>
</dbReference>
<dbReference type="GO" id="GO:0009295">
    <property type="term" value="C:nucleoid"/>
    <property type="evidence" value="ECO:0007669"/>
    <property type="project" value="UniProtKB-SubCell"/>
</dbReference>
<dbReference type="STRING" id="240427.AYR62_01310"/>
<name>A0A1B2IVC1_9LACO</name>
<dbReference type="RefSeq" id="WP_065901258.1">
    <property type="nucleotide sequence ID" value="NZ_CP014912.1"/>
</dbReference>
<dbReference type="InterPro" id="IPR036086">
    <property type="entry name" value="ParB/Sulfiredoxin_sf"/>
</dbReference>
<evidence type="ECO:0000259" key="5">
    <source>
        <dbReference type="SMART" id="SM00470"/>
    </source>
</evidence>
<dbReference type="NCBIfam" id="TIGR00180">
    <property type="entry name" value="parB_part"/>
    <property type="match status" value="1"/>
</dbReference>
<comment type="subcellular location">
    <subcellularLocation>
        <location evidence="1">Cytoplasm</location>
        <location evidence="1">Nucleoid</location>
    </subcellularLocation>
</comment>
<dbReference type="CDD" id="cd16393">
    <property type="entry name" value="SPO0J_N"/>
    <property type="match status" value="1"/>
</dbReference>
<evidence type="ECO:0000313" key="6">
    <source>
        <dbReference type="EMBL" id="ANZ65968.1"/>
    </source>
</evidence>